<dbReference type="EMBL" id="OOIL02000779">
    <property type="protein sequence ID" value="VFQ69283.1"/>
    <property type="molecule type" value="Genomic_DNA"/>
</dbReference>
<name>A0A484KU79_9ASTE</name>
<proteinExistence type="predicted"/>
<feature type="compositionally biased region" description="Polar residues" evidence="1">
    <location>
        <begin position="1"/>
        <end position="10"/>
    </location>
</feature>
<gene>
    <name evidence="2" type="ORF">CCAM_LOCUS11059</name>
</gene>
<dbReference type="AlphaFoldDB" id="A0A484KU79"/>
<evidence type="ECO:0000313" key="2">
    <source>
        <dbReference type="EMBL" id="VFQ69283.1"/>
    </source>
</evidence>
<feature type="region of interest" description="Disordered" evidence="1">
    <location>
        <begin position="1"/>
        <end position="84"/>
    </location>
</feature>
<feature type="compositionally biased region" description="Polar residues" evidence="1">
    <location>
        <begin position="41"/>
        <end position="66"/>
    </location>
</feature>
<keyword evidence="3" id="KW-1185">Reference proteome</keyword>
<organism evidence="2 3">
    <name type="scientific">Cuscuta campestris</name>
    <dbReference type="NCBI Taxonomy" id="132261"/>
    <lineage>
        <taxon>Eukaryota</taxon>
        <taxon>Viridiplantae</taxon>
        <taxon>Streptophyta</taxon>
        <taxon>Embryophyta</taxon>
        <taxon>Tracheophyta</taxon>
        <taxon>Spermatophyta</taxon>
        <taxon>Magnoliopsida</taxon>
        <taxon>eudicotyledons</taxon>
        <taxon>Gunneridae</taxon>
        <taxon>Pentapetalae</taxon>
        <taxon>asterids</taxon>
        <taxon>lamiids</taxon>
        <taxon>Solanales</taxon>
        <taxon>Convolvulaceae</taxon>
        <taxon>Cuscuteae</taxon>
        <taxon>Cuscuta</taxon>
        <taxon>Cuscuta subgen. Grammica</taxon>
        <taxon>Cuscuta sect. Cleistogrammica</taxon>
    </lineage>
</organism>
<protein>
    <submittedName>
        <fullName evidence="2">Uncharacterized protein</fullName>
    </submittedName>
</protein>
<reference evidence="2 3" key="1">
    <citation type="submission" date="2018-04" db="EMBL/GenBank/DDBJ databases">
        <authorList>
            <person name="Vogel A."/>
        </authorList>
    </citation>
    <scope>NUCLEOTIDE SEQUENCE [LARGE SCALE GENOMIC DNA]</scope>
</reference>
<sequence>MVTARANSSAGPPCFFSGQAQRRRQGALPPPIKFRRVQLCPTDSATSDSNPATSGGGSDPTNSGEPGSSGDYLCSSDWFGQQRG</sequence>
<accession>A0A484KU79</accession>
<dbReference type="Proteomes" id="UP000595140">
    <property type="component" value="Unassembled WGS sequence"/>
</dbReference>
<evidence type="ECO:0000256" key="1">
    <source>
        <dbReference type="SAM" id="MobiDB-lite"/>
    </source>
</evidence>
<evidence type="ECO:0000313" key="3">
    <source>
        <dbReference type="Proteomes" id="UP000595140"/>
    </source>
</evidence>